<sequence>MNDSTATDHGDVAKSKAERMSKLRELIDNISIASLVTMDADGVMRARPMATQQLDENSELWFFTNDYSAKVDNVLVHPQVCVSYADPGKNSYVSVSGPAELVRDKEKIRELWKPILKAWFPKGVDDPDIALLKVDAVSAQYWDAANSKLVQLFGVLKALATGQVADVGENEKVNVRQRIGSDTAT</sequence>
<accession>A0A4R7P3V5</accession>
<dbReference type="InterPro" id="IPR052917">
    <property type="entry name" value="Stress-Dev_Protein"/>
</dbReference>
<keyword evidence="3" id="KW-1185">Reference proteome</keyword>
<evidence type="ECO:0000313" key="2">
    <source>
        <dbReference type="EMBL" id="TDU28298.1"/>
    </source>
</evidence>
<dbReference type="SUPFAM" id="SSF50475">
    <property type="entry name" value="FMN-binding split barrel"/>
    <property type="match status" value="1"/>
</dbReference>
<dbReference type="AlphaFoldDB" id="A0A4R7P3V5"/>
<evidence type="ECO:0000313" key="3">
    <source>
        <dbReference type="Proteomes" id="UP000295341"/>
    </source>
</evidence>
<dbReference type="InterPro" id="IPR038725">
    <property type="entry name" value="YdaG_split_barrel_FMN-bd"/>
</dbReference>
<comment type="caution">
    <text evidence="2">The sequence shown here is derived from an EMBL/GenBank/DDBJ whole genome shotgun (WGS) entry which is preliminary data.</text>
</comment>
<organism evidence="2 3">
    <name type="scientific">Panacagrimonas perspica</name>
    <dbReference type="NCBI Taxonomy" id="381431"/>
    <lineage>
        <taxon>Bacteria</taxon>
        <taxon>Pseudomonadati</taxon>
        <taxon>Pseudomonadota</taxon>
        <taxon>Gammaproteobacteria</taxon>
        <taxon>Nevskiales</taxon>
        <taxon>Nevskiaceae</taxon>
        <taxon>Panacagrimonas</taxon>
    </lineage>
</organism>
<dbReference type="EMBL" id="SOBT01000009">
    <property type="protein sequence ID" value="TDU28298.1"/>
    <property type="molecule type" value="Genomic_DNA"/>
</dbReference>
<dbReference type="Gene3D" id="2.30.110.10">
    <property type="entry name" value="Electron Transport, Fmn-binding Protein, Chain A"/>
    <property type="match status" value="1"/>
</dbReference>
<dbReference type="RefSeq" id="WP_210772511.1">
    <property type="nucleotide sequence ID" value="NZ_MWIN01000017.1"/>
</dbReference>
<gene>
    <name evidence="2" type="ORF">DFR24_2665</name>
</gene>
<evidence type="ECO:0000259" key="1">
    <source>
        <dbReference type="Pfam" id="PF16242"/>
    </source>
</evidence>
<reference evidence="2 3" key="1">
    <citation type="submission" date="2019-03" db="EMBL/GenBank/DDBJ databases">
        <title>Genomic Encyclopedia of Type Strains, Phase IV (KMG-IV): sequencing the most valuable type-strain genomes for metagenomic binning, comparative biology and taxonomic classification.</title>
        <authorList>
            <person name="Goeker M."/>
        </authorList>
    </citation>
    <scope>NUCLEOTIDE SEQUENCE [LARGE SCALE GENOMIC DNA]</scope>
    <source>
        <strain evidence="2 3">DSM 26377</strain>
    </source>
</reference>
<dbReference type="PANTHER" id="PTHR34818">
    <property type="entry name" value="PROTEIN BLI-3"/>
    <property type="match status" value="1"/>
</dbReference>
<name>A0A4R7P3V5_9GAMM</name>
<dbReference type="Proteomes" id="UP000295341">
    <property type="component" value="Unassembled WGS sequence"/>
</dbReference>
<dbReference type="InterPro" id="IPR012349">
    <property type="entry name" value="Split_barrel_FMN-bd"/>
</dbReference>
<feature type="domain" description="General stress protein FMN-binding split barrel" evidence="1">
    <location>
        <begin position="19"/>
        <end position="166"/>
    </location>
</feature>
<dbReference type="PANTHER" id="PTHR34818:SF1">
    <property type="entry name" value="PROTEIN BLI-3"/>
    <property type="match status" value="1"/>
</dbReference>
<protein>
    <submittedName>
        <fullName evidence="2">General stress protein 26</fullName>
    </submittedName>
</protein>
<dbReference type="Pfam" id="PF16242">
    <property type="entry name" value="Pyrid_ox_like"/>
    <property type="match status" value="1"/>
</dbReference>
<proteinExistence type="predicted"/>